<comment type="similarity">
    <text evidence="2">Belongs to the aspartate/ornithine carbamoyltransferase superfamily.</text>
</comment>
<dbReference type="PANTHER" id="PTHR45753">
    <property type="entry name" value="ORNITHINE CARBAMOYLTRANSFERASE, MITOCHONDRIAL"/>
    <property type="match status" value="1"/>
</dbReference>
<dbReference type="GO" id="GO:0042450">
    <property type="term" value="P:L-arginine biosynthetic process via ornithine"/>
    <property type="evidence" value="ECO:0007669"/>
    <property type="project" value="TreeGrafter"/>
</dbReference>
<accession>A0A6J4INY4</accession>
<keyword evidence="1 2" id="KW-0808">Transferase</keyword>
<dbReference type="PRINTS" id="PR00102">
    <property type="entry name" value="OTCASE"/>
</dbReference>
<evidence type="ECO:0000256" key="1">
    <source>
        <dbReference type="ARBA" id="ARBA00022679"/>
    </source>
</evidence>
<dbReference type="FunFam" id="3.40.50.1370:FF:000008">
    <property type="entry name" value="Ornithine carbamoyltransferase"/>
    <property type="match status" value="1"/>
</dbReference>
<dbReference type="InterPro" id="IPR006131">
    <property type="entry name" value="Asp_carbamoyltransf_Asp/Orn-bd"/>
</dbReference>
<dbReference type="InterPro" id="IPR006132">
    <property type="entry name" value="Asp/Orn_carbamoyltranf_P-bd"/>
</dbReference>
<dbReference type="GO" id="GO:0004585">
    <property type="term" value="F:ornithine carbamoyltransferase activity"/>
    <property type="evidence" value="ECO:0007669"/>
    <property type="project" value="UniProtKB-EC"/>
</dbReference>
<dbReference type="EMBL" id="CADCSZ010000157">
    <property type="protein sequence ID" value="CAA9255456.1"/>
    <property type="molecule type" value="Genomic_DNA"/>
</dbReference>
<organism evidence="5">
    <name type="scientific">uncultured Acidimicrobiales bacterium</name>
    <dbReference type="NCBI Taxonomy" id="310071"/>
    <lineage>
        <taxon>Bacteria</taxon>
        <taxon>Bacillati</taxon>
        <taxon>Actinomycetota</taxon>
        <taxon>Acidimicrobiia</taxon>
        <taxon>Acidimicrobiales</taxon>
        <taxon>environmental samples</taxon>
    </lineage>
</organism>
<evidence type="ECO:0000259" key="3">
    <source>
        <dbReference type="Pfam" id="PF00185"/>
    </source>
</evidence>
<reference evidence="5" key="1">
    <citation type="submission" date="2020-02" db="EMBL/GenBank/DDBJ databases">
        <authorList>
            <person name="Meier V. D."/>
        </authorList>
    </citation>
    <scope>NUCLEOTIDE SEQUENCE</scope>
    <source>
        <strain evidence="5">AVDCRST_MAG76</strain>
    </source>
</reference>
<evidence type="ECO:0000256" key="2">
    <source>
        <dbReference type="RuleBase" id="RU003634"/>
    </source>
</evidence>
<dbReference type="GO" id="GO:0016597">
    <property type="term" value="F:amino acid binding"/>
    <property type="evidence" value="ECO:0007669"/>
    <property type="project" value="InterPro"/>
</dbReference>
<name>A0A6J4INY4_9ACTN</name>
<dbReference type="PRINTS" id="PR00100">
    <property type="entry name" value="AOTCASE"/>
</dbReference>
<dbReference type="AlphaFoldDB" id="A0A6J4INY4"/>
<dbReference type="Pfam" id="PF02729">
    <property type="entry name" value="OTCace_N"/>
    <property type="match status" value="1"/>
</dbReference>
<dbReference type="NCBIfam" id="NF001986">
    <property type="entry name" value="PRK00779.1"/>
    <property type="match status" value="1"/>
</dbReference>
<dbReference type="PANTHER" id="PTHR45753:SF3">
    <property type="entry name" value="ORNITHINE TRANSCARBAMYLASE, MITOCHONDRIAL"/>
    <property type="match status" value="1"/>
</dbReference>
<feature type="domain" description="Aspartate/ornithine carbamoyltransferase Asp/Orn-binding" evidence="3">
    <location>
        <begin position="149"/>
        <end position="301"/>
    </location>
</feature>
<feature type="domain" description="Aspartate/ornithine carbamoyltransferase carbamoyl-P binding" evidence="4">
    <location>
        <begin position="5"/>
        <end position="143"/>
    </location>
</feature>
<dbReference type="InterPro" id="IPR036901">
    <property type="entry name" value="Asp/Orn_carbamoylTrfase_sf"/>
</dbReference>
<gene>
    <name evidence="5" type="ORF">AVDCRST_MAG76-2538</name>
</gene>
<dbReference type="Gene3D" id="3.40.50.1370">
    <property type="entry name" value="Aspartate/ornithine carbamoyltransferase"/>
    <property type="match status" value="2"/>
</dbReference>
<evidence type="ECO:0000313" key="5">
    <source>
        <dbReference type="EMBL" id="CAA9255456.1"/>
    </source>
</evidence>
<proteinExistence type="inferred from homology"/>
<sequence>MNRARHVLEVDDLSAEEILTVLDLAERPDPSSVLAGQGVALVFEKPSNRTRNATEMAVFQLGGHPVSLQAPEVGLDERETAEDVARTLGSYHRVVCARTFAHATLERMAAALDGAGMAVPVVNLLSDDAHPCQALADVLTLRQNLGCIQGRTVAWVGDGNNVARSLALAVVRLGGRMRVASPSGFTLDDLTLDRIRSAGPGVLEVLDRPEPAVDGADAVATDVWASMGQEAEADARRMAFEGWTVTTELLARTGPAGILLHCLPAHRGEEVAGDALDGPRSLVWQQASNRMHVARGLFLWLLGPAAT</sequence>
<evidence type="ECO:0000259" key="4">
    <source>
        <dbReference type="Pfam" id="PF02729"/>
    </source>
</evidence>
<dbReference type="InterPro" id="IPR002292">
    <property type="entry name" value="Orn/put_carbamltrans"/>
</dbReference>
<protein>
    <submittedName>
        <fullName evidence="5">Ornithine carbamoyltransferase</fullName>
        <ecNumber evidence="5">2.1.3.3</ecNumber>
    </submittedName>
</protein>
<dbReference type="SUPFAM" id="SSF53671">
    <property type="entry name" value="Aspartate/ornithine carbamoyltransferase"/>
    <property type="match status" value="1"/>
</dbReference>
<dbReference type="Pfam" id="PF00185">
    <property type="entry name" value="OTCace"/>
    <property type="match status" value="1"/>
</dbReference>
<dbReference type="EC" id="2.1.3.3" evidence="5"/>
<dbReference type="InterPro" id="IPR006130">
    <property type="entry name" value="Asp/Orn_carbamoylTrfase"/>
</dbReference>
<dbReference type="GO" id="GO:0019240">
    <property type="term" value="P:citrulline biosynthetic process"/>
    <property type="evidence" value="ECO:0007669"/>
    <property type="project" value="TreeGrafter"/>
</dbReference>